<dbReference type="SMART" id="SM00316">
    <property type="entry name" value="S1"/>
    <property type="match status" value="3"/>
</dbReference>
<name>A0A841IPC9_9ACTN</name>
<organism evidence="5 6">
    <name type="scientific">Nocardiopsis algeriensis</name>
    <dbReference type="NCBI Taxonomy" id="1478215"/>
    <lineage>
        <taxon>Bacteria</taxon>
        <taxon>Bacillati</taxon>
        <taxon>Actinomycetota</taxon>
        <taxon>Actinomycetes</taxon>
        <taxon>Streptosporangiales</taxon>
        <taxon>Nocardiopsidaceae</taxon>
        <taxon>Nocardiopsis</taxon>
    </lineage>
</organism>
<dbReference type="PANTHER" id="PTHR10724">
    <property type="entry name" value="30S RIBOSOMAL PROTEIN S1"/>
    <property type="match status" value="1"/>
</dbReference>
<protein>
    <submittedName>
        <fullName evidence="5">Small subunit ribosomal protein S1</fullName>
    </submittedName>
</protein>
<feature type="domain" description="S1 motif" evidence="4">
    <location>
        <begin position="110"/>
        <end position="186"/>
    </location>
</feature>
<dbReference type="SUPFAM" id="SSF50249">
    <property type="entry name" value="Nucleic acid-binding proteins"/>
    <property type="match status" value="3"/>
</dbReference>
<dbReference type="InterPro" id="IPR012340">
    <property type="entry name" value="NA-bd_OB-fold"/>
</dbReference>
<feature type="domain" description="S1 motif" evidence="4">
    <location>
        <begin position="20"/>
        <end position="93"/>
    </location>
</feature>
<dbReference type="PROSITE" id="PS50126">
    <property type="entry name" value="S1"/>
    <property type="match status" value="3"/>
</dbReference>
<dbReference type="AlphaFoldDB" id="A0A841IPC9"/>
<dbReference type="PANTHER" id="PTHR10724:SF7">
    <property type="entry name" value="SMALL RIBOSOMAL SUBUNIT PROTEIN BS1C"/>
    <property type="match status" value="1"/>
</dbReference>
<comment type="caution">
    <text evidence="5">The sequence shown here is derived from an EMBL/GenBank/DDBJ whole genome shotgun (WGS) entry which is preliminary data.</text>
</comment>
<dbReference type="Proteomes" id="UP000536604">
    <property type="component" value="Unassembled WGS sequence"/>
</dbReference>
<keyword evidence="2 5" id="KW-0689">Ribosomal protein</keyword>
<dbReference type="GO" id="GO:0003735">
    <property type="term" value="F:structural constituent of ribosome"/>
    <property type="evidence" value="ECO:0007669"/>
    <property type="project" value="TreeGrafter"/>
</dbReference>
<keyword evidence="6" id="KW-1185">Reference proteome</keyword>
<dbReference type="Gene3D" id="2.40.50.140">
    <property type="entry name" value="Nucleic acid-binding proteins"/>
    <property type="match status" value="3"/>
</dbReference>
<evidence type="ECO:0000256" key="1">
    <source>
        <dbReference type="ARBA" id="ARBA00006767"/>
    </source>
</evidence>
<feature type="domain" description="S1 motif" evidence="4">
    <location>
        <begin position="203"/>
        <end position="272"/>
    </location>
</feature>
<keyword evidence="3" id="KW-0687">Ribonucleoprotein</keyword>
<dbReference type="GO" id="GO:0006412">
    <property type="term" value="P:translation"/>
    <property type="evidence" value="ECO:0007669"/>
    <property type="project" value="TreeGrafter"/>
</dbReference>
<evidence type="ECO:0000313" key="6">
    <source>
        <dbReference type="Proteomes" id="UP000536604"/>
    </source>
</evidence>
<dbReference type="GO" id="GO:0003729">
    <property type="term" value="F:mRNA binding"/>
    <property type="evidence" value="ECO:0007669"/>
    <property type="project" value="TreeGrafter"/>
</dbReference>
<evidence type="ECO:0000259" key="4">
    <source>
        <dbReference type="PROSITE" id="PS50126"/>
    </source>
</evidence>
<dbReference type="InterPro" id="IPR050437">
    <property type="entry name" value="Ribos_protein_bS1-like"/>
</dbReference>
<gene>
    <name evidence="5" type="ORF">FHS13_000477</name>
</gene>
<sequence length="279" mass="30448">MDETSDGQAAQDFLATVRRGEHCSGTVTKVTRDGDVVVALDGFPGRPLGVVGPLDVSWTRFARTNREVEVGQRVTAEVIAVDREAGRVRMSMAATENPQLWAFLKGLRYGEIVSGVIASIESFGVFVRLDEGPGHPAFPGVGFISYAALSWHRFDAASDIVQVGQRVSCEFLRFDTSNGEARLSLKAMQPDPFQVFADTAREGQVLCGRVTKLVPFGVFVEVADGVEGLVHLREPTEAPVETPEEVVRVGEELSVVVLEVDRGQRRLTLARQQVLPDIR</sequence>
<evidence type="ECO:0000256" key="3">
    <source>
        <dbReference type="ARBA" id="ARBA00023274"/>
    </source>
</evidence>
<reference evidence="5 6" key="1">
    <citation type="submission" date="2020-08" db="EMBL/GenBank/DDBJ databases">
        <title>Genomic Encyclopedia of Type Strains, Phase III (KMG-III): the genomes of soil and plant-associated and newly described type strains.</title>
        <authorList>
            <person name="Whitman W."/>
        </authorList>
    </citation>
    <scope>NUCLEOTIDE SEQUENCE [LARGE SCALE GENOMIC DNA]</scope>
    <source>
        <strain evidence="5 6">CECT 8712</strain>
    </source>
</reference>
<accession>A0A841IPC9</accession>
<dbReference type="RefSeq" id="WP_184286758.1">
    <property type="nucleotide sequence ID" value="NZ_JACHJO010000002.1"/>
</dbReference>
<proteinExistence type="inferred from homology"/>
<dbReference type="Pfam" id="PF00575">
    <property type="entry name" value="S1"/>
    <property type="match status" value="3"/>
</dbReference>
<dbReference type="InterPro" id="IPR003029">
    <property type="entry name" value="S1_domain"/>
</dbReference>
<dbReference type="CDD" id="cd00164">
    <property type="entry name" value="S1_like"/>
    <property type="match status" value="2"/>
</dbReference>
<dbReference type="GO" id="GO:0022627">
    <property type="term" value="C:cytosolic small ribosomal subunit"/>
    <property type="evidence" value="ECO:0007669"/>
    <property type="project" value="TreeGrafter"/>
</dbReference>
<dbReference type="EMBL" id="JACHJO010000002">
    <property type="protein sequence ID" value="MBB6118545.1"/>
    <property type="molecule type" value="Genomic_DNA"/>
</dbReference>
<evidence type="ECO:0000256" key="2">
    <source>
        <dbReference type="ARBA" id="ARBA00022980"/>
    </source>
</evidence>
<evidence type="ECO:0000313" key="5">
    <source>
        <dbReference type="EMBL" id="MBB6118545.1"/>
    </source>
</evidence>
<comment type="similarity">
    <text evidence="1">Belongs to the bacterial ribosomal protein bS1 family.</text>
</comment>